<dbReference type="Pfam" id="PF03734">
    <property type="entry name" value="YkuD"/>
    <property type="match status" value="1"/>
</dbReference>
<dbReference type="GO" id="GO:0008360">
    <property type="term" value="P:regulation of cell shape"/>
    <property type="evidence" value="ECO:0007669"/>
    <property type="project" value="UniProtKB-UniRule"/>
</dbReference>
<organism evidence="9 10">
    <name type="scientific">Clostridium muellerianum</name>
    <dbReference type="NCBI Taxonomy" id="2716538"/>
    <lineage>
        <taxon>Bacteria</taxon>
        <taxon>Bacillati</taxon>
        <taxon>Bacillota</taxon>
        <taxon>Clostridia</taxon>
        <taxon>Eubacteriales</taxon>
        <taxon>Clostridiaceae</taxon>
        <taxon>Clostridium</taxon>
    </lineage>
</organism>
<dbReference type="GO" id="GO:0018104">
    <property type="term" value="P:peptidoglycan-protein cross-linking"/>
    <property type="evidence" value="ECO:0007669"/>
    <property type="project" value="TreeGrafter"/>
</dbReference>
<keyword evidence="3 6" id="KW-0133">Cell shape</keyword>
<dbReference type="AlphaFoldDB" id="A0A7Y0EKJ8"/>
<dbReference type="SUPFAM" id="SSF143985">
    <property type="entry name" value="L,D-transpeptidase pre-catalytic domain-like"/>
    <property type="match status" value="1"/>
</dbReference>
<gene>
    <name evidence="9" type="ORF">HBE96_21540</name>
</gene>
<reference evidence="9 10" key="1">
    <citation type="submission" date="2020-04" db="EMBL/GenBank/DDBJ databases">
        <authorList>
            <person name="Doyle D.A."/>
        </authorList>
    </citation>
    <scope>NUCLEOTIDE SEQUENCE [LARGE SCALE GENOMIC DNA]</scope>
    <source>
        <strain evidence="9 10">P21</strain>
    </source>
</reference>
<dbReference type="UniPathway" id="UPA00219"/>
<evidence type="ECO:0000313" key="9">
    <source>
        <dbReference type="EMBL" id="NMM65171.1"/>
    </source>
</evidence>
<dbReference type="Pfam" id="PF12229">
    <property type="entry name" value="PG_binding_4"/>
    <property type="match status" value="2"/>
</dbReference>
<dbReference type="PANTHER" id="PTHR30582">
    <property type="entry name" value="L,D-TRANSPEPTIDASE"/>
    <property type="match status" value="1"/>
</dbReference>
<dbReference type="Gene3D" id="3.10.20.800">
    <property type="match status" value="1"/>
</dbReference>
<dbReference type="Proteomes" id="UP000537131">
    <property type="component" value="Unassembled WGS sequence"/>
</dbReference>
<accession>A0A7Y0EKJ8</accession>
<keyword evidence="10" id="KW-1185">Reference proteome</keyword>
<evidence type="ECO:0000256" key="4">
    <source>
        <dbReference type="ARBA" id="ARBA00022984"/>
    </source>
</evidence>
<dbReference type="PROSITE" id="PS52029">
    <property type="entry name" value="LD_TPASE"/>
    <property type="match status" value="1"/>
</dbReference>
<evidence type="ECO:0000256" key="3">
    <source>
        <dbReference type="ARBA" id="ARBA00022960"/>
    </source>
</evidence>
<dbReference type="GO" id="GO:0071972">
    <property type="term" value="F:peptidoglycan L,D-transpeptidase activity"/>
    <property type="evidence" value="ECO:0007669"/>
    <property type="project" value="TreeGrafter"/>
</dbReference>
<keyword evidence="7" id="KW-1133">Transmembrane helix</keyword>
<reference evidence="9 10" key="2">
    <citation type="submission" date="2020-06" db="EMBL/GenBank/DDBJ databases">
        <title>Complete Genome Sequence of Clostridium muelleri sp. nov. P21T, an Acid-Alcohol Producing Acetogen Isolated from Old Hay.</title>
        <authorList>
            <person name="Duncan K.E."/>
            <person name="Tanner R.S."/>
        </authorList>
    </citation>
    <scope>NUCLEOTIDE SEQUENCE [LARGE SCALE GENOMIC DNA]</scope>
    <source>
        <strain evidence="9 10">P21</strain>
    </source>
</reference>
<evidence type="ECO:0000256" key="6">
    <source>
        <dbReference type="PROSITE-ProRule" id="PRU01373"/>
    </source>
</evidence>
<protein>
    <submittedName>
        <fullName evidence="9">L,D-transpeptidase family protein</fullName>
    </submittedName>
</protein>
<keyword evidence="7" id="KW-0812">Transmembrane</keyword>
<dbReference type="GO" id="GO:0071555">
    <property type="term" value="P:cell wall organization"/>
    <property type="evidence" value="ECO:0007669"/>
    <property type="project" value="UniProtKB-UniRule"/>
</dbReference>
<dbReference type="InterPro" id="IPR022029">
    <property type="entry name" value="YoaR-like_PG-bd"/>
</dbReference>
<sequence>MEKNMEKNKHKKIIVGTAISLCTLIIVYFGMAAYFKNHFYFGSEINMVNVSGKTVEEVNTKMASEIKSYKLNLKEKDGKSEQIHAEDIGLKYNSEDEFKKLKDKQGSYKWILAFFSTKDSKMTAEVSYDKKLLQEKLDNLSCTDSKNTIEPKNPSFKYSNNGYEIVNEVNGNKVNKSALYDNVVKAIVKGETTIDLQSLKCYVNPKYTTKSKETTEIKNTLNKYVASKVTYTIGDSKESIDASTINKWLTVNEDFKVAFDEEKVKEYLKKLSDTYSTIGKTRKFTASSGSTINVGGGDYGWDINTAKETQELIAAIKEGKDVKKEPVYSQKAASHGSNDIGNTYVEIDMGRQHLWFYKNGSLVVQGDVVTGNVSNGHATPEGIYSLKYKERHATLKGQGYASPVDYWMPFNGGIGIHDANWRPAFGGSIYRGDGSHGCVNSPHELARTIYENIEEGTPIVCYY</sequence>
<comment type="pathway">
    <text evidence="1 6">Cell wall biogenesis; peptidoglycan biosynthesis.</text>
</comment>
<keyword evidence="2" id="KW-0808">Transferase</keyword>
<keyword evidence="5 6" id="KW-0961">Cell wall biogenesis/degradation</keyword>
<evidence type="ECO:0000313" key="10">
    <source>
        <dbReference type="Proteomes" id="UP000537131"/>
    </source>
</evidence>
<feature type="domain" description="L,D-TPase catalytic" evidence="8">
    <location>
        <begin position="343"/>
        <end position="462"/>
    </location>
</feature>
<comment type="caution">
    <text evidence="9">The sequence shown here is derived from an EMBL/GenBank/DDBJ whole genome shotgun (WGS) entry which is preliminary data.</text>
</comment>
<dbReference type="RefSeq" id="WP_169299759.1">
    <property type="nucleotide sequence ID" value="NZ_JABBNI010000063.1"/>
</dbReference>
<name>A0A7Y0EKJ8_9CLOT</name>
<dbReference type="PANTHER" id="PTHR30582:SF33">
    <property type="entry name" value="EXPORTED PROTEIN"/>
    <property type="match status" value="1"/>
</dbReference>
<dbReference type="InterPro" id="IPR005490">
    <property type="entry name" value="LD_TPept_cat_dom"/>
</dbReference>
<evidence type="ECO:0000256" key="1">
    <source>
        <dbReference type="ARBA" id="ARBA00004752"/>
    </source>
</evidence>
<evidence type="ECO:0000259" key="8">
    <source>
        <dbReference type="PROSITE" id="PS52029"/>
    </source>
</evidence>
<feature type="transmembrane region" description="Helical" evidence="7">
    <location>
        <begin position="12"/>
        <end position="35"/>
    </location>
</feature>
<dbReference type="GO" id="GO:0005576">
    <property type="term" value="C:extracellular region"/>
    <property type="evidence" value="ECO:0007669"/>
    <property type="project" value="TreeGrafter"/>
</dbReference>
<dbReference type="InterPro" id="IPR038054">
    <property type="entry name" value="LD_TPept-like_central_sf"/>
</dbReference>
<evidence type="ECO:0000256" key="2">
    <source>
        <dbReference type="ARBA" id="ARBA00022679"/>
    </source>
</evidence>
<evidence type="ECO:0000256" key="5">
    <source>
        <dbReference type="ARBA" id="ARBA00023316"/>
    </source>
</evidence>
<dbReference type="SUPFAM" id="SSF141523">
    <property type="entry name" value="L,D-transpeptidase catalytic domain-like"/>
    <property type="match status" value="1"/>
</dbReference>
<proteinExistence type="predicted"/>
<dbReference type="Gene3D" id="2.40.440.10">
    <property type="entry name" value="L,D-transpeptidase catalytic domain-like"/>
    <property type="match status" value="1"/>
</dbReference>
<dbReference type="GO" id="GO:0016740">
    <property type="term" value="F:transferase activity"/>
    <property type="evidence" value="ECO:0007669"/>
    <property type="project" value="UniProtKB-KW"/>
</dbReference>
<feature type="active site" description="Nucleophile" evidence="6">
    <location>
        <position position="438"/>
    </location>
</feature>
<keyword evidence="7" id="KW-0472">Membrane</keyword>
<dbReference type="EMBL" id="JABBNI010000063">
    <property type="protein sequence ID" value="NMM65171.1"/>
    <property type="molecule type" value="Genomic_DNA"/>
</dbReference>
<evidence type="ECO:0000256" key="7">
    <source>
        <dbReference type="SAM" id="Phobius"/>
    </source>
</evidence>
<keyword evidence="4 6" id="KW-0573">Peptidoglycan synthesis</keyword>
<dbReference type="InterPro" id="IPR050979">
    <property type="entry name" value="LD-transpeptidase"/>
</dbReference>
<dbReference type="CDD" id="cd16913">
    <property type="entry name" value="YkuD_like"/>
    <property type="match status" value="1"/>
</dbReference>
<feature type="active site" description="Proton donor/acceptor" evidence="6">
    <location>
        <position position="417"/>
    </location>
</feature>
<dbReference type="InterPro" id="IPR038063">
    <property type="entry name" value="Transpep_catalytic_dom"/>
</dbReference>